<feature type="domain" description="Glycosyl hydrolase family 36 C-terminal" evidence="7">
    <location>
        <begin position="633"/>
        <end position="714"/>
    </location>
</feature>
<dbReference type="Pfam" id="PF02065">
    <property type="entry name" value="Melibiase"/>
    <property type="match status" value="1"/>
</dbReference>
<feature type="signal peptide" evidence="6">
    <location>
        <begin position="1"/>
        <end position="17"/>
    </location>
</feature>
<dbReference type="Pfam" id="PF16875">
    <property type="entry name" value="Glyco_hydro_36N"/>
    <property type="match status" value="1"/>
</dbReference>
<dbReference type="InterPro" id="IPR017853">
    <property type="entry name" value="GH"/>
</dbReference>
<keyword evidence="6" id="KW-0732">Signal</keyword>
<evidence type="ECO:0000256" key="6">
    <source>
        <dbReference type="SAM" id="SignalP"/>
    </source>
</evidence>
<keyword evidence="10" id="KW-1185">Reference proteome</keyword>
<dbReference type="PIRSF" id="PIRSF005536">
    <property type="entry name" value="Agal"/>
    <property type="match status" value="1"/>
</dbReference>
<dbReference type="InterPro" id="IPR013785">
    <property type="entry name" value="Aldolase_TIM"/>
</dbReference>
<keyword evidence="3 5" id="KW-0378">Hydrolase</keyword>
<dbReference type="CDD" id="cd14791">
    <property type="entry name" value="GH36"/>
    <property type="match status" value="1"/>
</dbReference>
<dbReference type="RefSeq" id="WP_237870621.1">
    <property type="nucleotide sequence ID" value="NZ_JAKLTR010000004.1"/>
</dbReference>
<dbReference type="PANTHER" id="PTHR43053">
    <property type="entry name" value="GLYCOSIDASE FAMILY 31"/>
    <property type="match status" value="1"/>
</dbReference>
<accession>A0ABS9KPQ9</accession>
<dbReference type="GO" id="GO:0004557">
    <property type="term" value="F:alpha-galactosidase activity"/>
    <property type="evidence" value="ECO:0007669"/>
    <property type="project" value="UniProtKB-EC"/>
</dbReference>
<dbReference type="InterPro" id="IPR050985">
    <property type="entry name" value="Alpha-glycosidase_related"/>
</dbReference>
<dbReference type="PANTHER" id="PTHR43053:SF3">
    <property type="entry name" value="ALPHA-GALACTOSIDASE C-RELATED"/>
    <property type="match status" value="1"/>
</dbReference>
<dbReference type="SUPFAM" id="SSF51445">
    <property type="entry name" value="(Trans)glycosidases"/>
    <property type="match status" value="1"/>
</dbReference>
<proteinExistence type="inferred from homology"/>
<dbReference type="Proteomes" id="UP001165367">
    <property type="component" value="Unassembled WGS sequence"/>
</dbReference>
<comment type="catalytic activity">
    <reaction evidence="1 5">
        <text>Hydrolysis of terminal, non-reducing alpha-D-galactose residues in alpha-D-galactosides, including galactose oligosaccharides, galactomannans and galactolipids.</text>
        <dbReference type="EC" id="3.2.1.22"/>
    </reaction>
</comment>
<dbReference type="PRINTS" id="PR00743">
    <property type="entry name" value="GLHYDRLASE36"/>
</dbReference>
<dbReference type="InterPro" id="IPR000111">
    <property type="entry name" value="Glyco_hydro_27/36_CS"/>
</dbReference>
<gene>
    <name evidence="9" type="ORF">LZZ85_08470</name>
</gene>
<evidence type="ECO:0000313" key="10">
    <source>
        <dbReference type="Proteomes" id="UP001165367"/>
    </source>
</evidence>
<protein>
    <recommendedName>
        <fullName evidence="2 5">Alpha-galactosidase</fullName>
        <ecNumber evidence="2 5">3.2.1.22</ecNumber>
    </recommendedName>
</protein>
<dbReference type="EC" id="3.2.1.22" evidence="2 5"/>
<evidence type="ECO:0000256" key="4">
    <source>
        <dbReference type="ARBA" id="ARBA00023295"/>
    </source>
</evidence>
<sequence length="724" mass="82230">MLRFFSLLSASFFSLIAAGQQTIPLLTKNNALVLQVDAQKNVNTIYFGEKLGNTAEYAKVLSMYRQGEEYTGVADAAYSSAGSKDLFEPAISAVHADGNTSLDLAYVSHNSENIGKGATLTTIILKDRVYPFQVKLFYKTYADQDVVEIWNTISHTEKKPVVLTKFASANLYFRAPEFWLRNYHGEWAREMQPEEAKLTHGIKTLDTKLGARANLFQPPLFMVSMGKPATEDDGDVLVGSVSWTGNFKVDLELDNRDNLRLTAGISNFQSAYTLKPNEEFETAKFLYTFSSKGKGLASRNLHNWAREFGMVDGHGSRMTLLNNWEATYFDFNEQKLADLLKDTKKLGVDLFLLDDGWFANKYPRNDDHAGLGDWKENTKKLPNGISYLVKEATNNGVKFGIWIEPEMVNPKSELYEKHPDWVIKQPGRPEHYFRNQLVLDLTNPTVQNFVFGVVDDLLTKNPTLAYIKWDCNAVIYNAHSAFLTNQQHLYIEYVRGLYKVLQRIRAKYPTIPLMLCSGGGGRVDYGALQYFTEYWPSDNTDPLERIYMQWEYSYFFPAMASSNHVTEWGKQPLKYRIDVAMMGKMGFDIVISKLPEKELALAQQSVRVYDSVKNVIWHGDQYRLSDPWKEPVASVMYVDQQKSKAVVFNYLVNNRYGQGSVMPVKLKGLDAGGQYRIREVNVLPGSRSAIDAARTYTGEFLMKIGFNPAVRQGRNSVVLVVERV</sequence>
<evidence type="ECO:0000259" key="8">
    <source>
        <dbReference type="Pfam" id="PF16875"/>
    </source>
</evidence>
<feature type="domain" description="Glycosyl hydrolase family 36 N-terminal" evidence="8">
    <location>
        <begin position="42"/>
        <end position="275"/>
    </location>
</feature>
<comment type="caution">
    <text evidence="9">The sequence shown here is derived from an EMBL/GenBank/DDBJ whole genome shotgun (WGS) entry which is preliminary data.</text>
</comment>
<dbReference type="Gene3D" id="3.20.20.70">
    <property type="entry name" value="Aldolase class I"/>
    <property type="match status" value="1"/>
</dbReference>
<dbReference type="Gene3D" id="2.70.98.60">
    <property type="entry name" value="alpha-galactosidase from lactobacil brevis"/>
    <property type="match status" value="1"/>
</dbReference>
<evidence type="ECO:0000256" key="3">
    <source>
        <dbReference type="ARBA" id="ARBA00022801"/>
    </source>
</evidence>
<keyword evidence="4 5" id="KW-0326">Glycosidase</keyword>
<dbReference type="InterPro" id="IPR031704">
    <property type="entry name" value="Glyco_hydro_36_N"/>
</dbReference>
<evidence type="ECO:0000259" key="7">
    <source>
        <dbReference type="Pfam" id="PF16874"/>
    </source>
</evidence>
<feature type="chain" id="PRO_5046230687" description="Alpha-galactosidase" evidence="6">
    <location>
        <begin position="18"/>
        <end position="724"/>
    </location>
</feature>
<name>A0ABS9KPQ9_9BACT</name>
<reference evidence="9" key="1">
    <citation type="submission" date="2022-01" db="EMBL/GenBank/DDBJ databases">
        <authorList>
            <person name="Jo J.-H."/>
            <person name="Im W.-T."/>
        </authorList>
    </citation>
    <scope>NUCLEOTIDE SEQUENCE</scope>
    <source>
        <strain evidence="9">NA20</strain>
    </source>
</reference>
<evidence type="ECO:0000256" key="5">
    <source>
        <dbReference type="PIRNR" id="PIRNR005536"/>
    </source>
</evidence>
<dbReference type="InterPro" id="IPR031705">
    <property type="entry name" value="Glyco_hydro_36_C"/>
</dbReference>
<evidence type="ECO:0000256" key="1">
    <source>
        <dbReference type="ARBA" id="ARBA00001255"/>
    </source>
</evidence>
<comment type="similarity">
    <text evidence="5">Belongs to the glycosyl hydrolase.</text>
</comment>
<dbReference type="InterPro" id="IPR013780">
    <property type="entry name" value="Glyco_hydro_b"/>
</dbReference>
<dbReference type="InterPro" id="IPR002252">
    <property type="entry name" value="Glyco_hydro_36"/>
</dbReference>
<evidence type="ECO:0000313" key="9">
    <source>
        <dbReference type="EMBL" id="MCG2614314.1"/>
    </source>
</evidence>
<dbReference type="PROSITE" id="PS00512">
    <property type="entry name" value="ALPHA_GALACTOSIDASE"/>
    <property type="match status" value="1"/>
</dbReference>
<dbReference type="EMBL" id="JAKLTR010000004">
    <property type="protein sequence ID" value="MCG2614314.1"/>
    <property type="molecule type" value="Genomic_DNA"/>
</dbReference>
<dbReference type="InterPro" id="IPR038417">
    <property type="entry name" value="Alpga-gal_N_sf"/>
</dbReference>
<dbReference type="Gene3D" id="2.60.40.1180">
    <property type="entry name" value="Golgi alpha-mannosidase II"/>
    <property type="match status" value="1"/>
</dbReference>
<organism evidence="9 10">
    <name type="scientific">Terrimonas ginsenosidimutans</name>
    <dbReference type="NCBI Taxonomy" id="2908004"/>
    <lineage>
        <taxon>Bacteria</taxon>
        <taxon>Pseudomonadati</taxon>
        <taxon>Bacteroidota</taxon>
        <taxon>Chitinophagia</taxon>
        <taxon>Chitinophagales</taxon>
        <taxon>Chitinophagaceae</taxon>
        <taxon>Terrimonas</taxon>
    </lineage>
</organism>
<dbReference type="Pfam" id="PF16874">
    <property type="entry name" value="Glyco_hydro_36C"/>
    <property type="match status" value="1"/>
</dbReference>
<evidence type="ECO:0000256" key="2">
    <source>
        <dbReference type="ARBA" id="ARBA00012755"/>
    </source>
</evidence>